<keyword evidence="1" id="KW-0808">Transferase</keyword>
<dbReference type="OrthoDB" id="7061662at2"/>
<dbReference type="RefSeq" id="WP_084282610.1">
    <property type="nucleotide sequence ID" value="NZ_FWXJ01000002.1"/>
</dbReference>
<name>A0A1W1YC73_9BURK</name>
<organism evidence="1 2">
    <name type="scientific">Polynucleobacter kasalickyi</name>
    <dbReference type="NCBI Taxonomy" id="1938817"/>
    <lineage>
        <taxon>Bacteria</taxon>
        <taxon>Pseudomonadati</taxon>
        <taxon>Pseudomonadota</taxon>
        <taxon>Betaproteobacteria</taxon>
        <taxon>Burkholderiales</taxon>
        <taxon>Burkholderiaceae</taxon>
        <taxon>Polynucleobacter</taxon>
    </lineage>
</organism>
<dbReference type="Gene3D" id="3.30.950.10">
    <property type="entry name" value="Methyltransferase, Cobalt-precorrin-4 Transmethylase, Domain 2"/>
    <property type="match status" value="1"/>
</dbReference>
<dbReference type="SUPFAM" id="SSF53790">
    <property type="entry name" value="Tetrapyrrole methylase"/>
    <property type="match status" value="1"/>
</dbReference>
<dbReference type="AlphaFoldDB" id="A0A1W1YC73"/>
<gene>
    <name evidence="1" type="ORF">SAMN06296008_102241</name>
</gene>
<dbReference type="Gene3D" id="3.40.1010.10">
    <property type="entry name" value="Cobalt-precorrin-4 Transmethylase, Domain 1"/>
    <property type="match status" value="1"/>
</dbReference>
<dbReference type="PANTHER" id="PTHR46111">
    <property type="entry name" value="RIBOSOMAL RNA SMALL SUBUNIT METHYLTRANSFERASE I"/>
    <property type="match status" value="1"/>
</dbReference>
<dbReference type="InterPro" id="IPR008189">
    <property type="entry name" value="rRNA_ssu_MeTfrase_I"/>
</dbReference>
<dbReference type="InterPro" id="IPR014777">
    <property type="entry name" value="4pyrrole_Mease_sub1"/>
</dbReference>
<accession>A0A1W1YC73</accession>
<dbReference type="STRING" id="1938817.SAMN06296008_102241"/>
<dbReference type="InterPro" id="IPR014776">
    <property type="entry name" value="4pyrrole_Mease_sub2"/>
</dbReference>
<dbReference type="PANTHER" id="PTHR46111:SF2">
    <property type="entry name" value="SAM-DEPENDENT METHYLTRANSFERASE"/>
    <property type="match status" value="1"/>
</dbReference>
<dbReference type="GO" id="GO:0008168">
    <property type="term" value="F:methyltransferase activity"/>
    <property type="evidence" value="ECO:0007669"/>
    <property type="project" value="UniProtKB-KW"/>
</dbReference>
<dbReference type="Proteomes" id="UP000192708">
    <property type="component" value="Unassembled WGS sequence"/>
</dbReference>
<dbReference type="GO" id="GO:0032259">
    <property type="term" value="P:methylation"/>
    <property type="evidence" value="ECO:0007669"/>
    <property type="project" value="UniProtKB-KW"/>
</dbReference>
<protein>
    <submittedName>
        <fullName evidence="1">16S rRNA (Cytidine1402-2'-O)-methyltransferase</fullName>
    </submittedName>
</protein>
<proteinExistence type="predicted"/>
<evidence type="ECO:0000313" key="2">
    <source>
        <dbReference type="Proteomes" id="UP000192708"/>
    </source>
</evidence>
<keyword evidence="2" id="KW-1185">Reference proteome</keyword>
<keyword evidence="1" id="KW-0489">Methyltransferase</keyword>
<evidence type="ECO:0000313" key="1">
    <source>
        <dbReference type="EMBL" id="SMC33749.1"/>
    </source>
</evidence>
<reference evidence="1 2" key="1">
    <citation type="submission" date="2017-04" db="EMBL/GenBank/DDBJ databases">
        <authorList>
            <person name="Afonso C.L."/>
            <person name="Miller P.J."/>
            <person name="Scott M.A."/>
            <person name="Spackman E."/>
            <person name="Goraichik I."/>
            <person name="Dimitrov K.M."/>
            <person name="Suarez D.L."/>
            <person name="Swayne D.E."/>
        </authorList>
    </citation>
    <scope>NUCLEOTIDE SEQUENCE [LARGE SCALE GENOMIC DNA]</scope>
    <source>
        <strain evidence="1 2">VK13</strain>
    </source>
</reference>
<dbReference type="InterPro" id="IPR035996">
    <property type="entry name" value="4pyrrol_Methylase_sf"/>
</dbReference>
<dbReference type="EMBL" id="FWXJ01000002">
    <property type="protein sequence ID" value="SMC33749.1"/>
    <property type="molecule type" value="Genomic_DNA"/>
</dbReference>
<dbReference type="CDD" id="cd11649">
    <property type="entry name" value="RsmI_like"/>
    <property type="match status" value="1"/>
</dbReference>
<sequence>MTKGTLFLVPNTLGDDPRDIQLPYVLPNEVAKKASQLEFWIVENAKTARSFLKAVNTIYPLIKPLQEIKMVEWSGPHAKVDIKDLLSPLLLGNDLGLLSEAGLPAVADPGTEIVAAAHRSKITVKPLTGPSSLMLALMASGMNGQGFMFHGYLAIKPIERAQELKTIEVQSKKNHATQLWIETPYRNLGMLESCIENLQANTQLCIATHLTLPDELIVSQTISEWRKAWAGQSPYIKFLEKKPAVFLLQA</sequence>